<dbReference type="Pfam" id="PF13174">
    <property type="entry name" value="TPR_6"/>
    <property type="match status" value="1"/>
</dbReference>
<reference evidence="3 4" key="1">
    <citation type="journal article" date="2017" name="ISME J.">
        <title>Energy and carbon metabolisms in a deep terrestrial subsurface fluid microbial community.</title>
        <authorList>
            <person name="Momper L."/>
            <person name="Jungbluth S.P."/>
            <person name="Lee M.D."/>
            <person name="Amend J.P."/>
        </authorList>
    </citation>
    <scope>NUCLEOTIDE SEQUENCE [LARGE SCALE GENOMIC DNA]</scope>
    <source>
        <strain evidence="3">SURF_17</strain>
    </source>
</reference>
<feature type="repeat" description="TPR" evidence="1">
    <location>
        <begin position="244"/>
        <end position="277"/>
    </location>
</feature>
<feature type="compositionally biased region" description="Low complexity" evidence="2">
    <location>
        <begin position="71"/>
        <end position="80"/>
    </location>
</feature>
<feature type="region of interest" description="Disordered" evidence="2">
    <location>
        <begin position="225"/>
        <end position="245"/>
    </location>
</feature>
<name>A0A419EZP2_9BACT</name>
<organism evidence="3 4">
    <name type="scientific">Candidatus Abyssobacteria bacterium SURF_17</name>
    <dbReference type="NCBI Taxonomy" id="2093361"/>
    <lineage>
        <taxon>Bacteria</taxon>
        <taxon>Pseudomonadati</taxon>
        <taxon>Candidatus Hydrogenedentota</taxon>
        <taxon>Candidatus Abyssobacteria</taxon>
    </lineage>
</organism>
<dbReference type="SUPFAM" id="SSF48452">
    <property type="entry name" value="TPR-like"/>
    <property type="match status" value="1"/>
</dbReference>
<proteinExistence type="predicted"/>
<feature type="region of interest" description="Disordered" evidence="2">
    <location>
        <begin position="59"/>
        <end position="83"/>
    </location>
</feature>
<comment type="caution">
    <text evidence="3">The sequence shown here is derived from an EMBL/GenBank/DDBJ whole genome shotgun (WGS) entry which is preliminary data.</text>
</comment>
<dbReference type="Gene3D" id="1.25.40.10">
    <property type="entry name" value="Tetratricopeptide repeat domain"/>
    <property type="match status" value="1"/>
</dbReference>
<dbReference type="Pfam" id="PF22478">
    <property type="entry name" value="DUF6982"/>
    <property type="match status" value="1"/>
</dbReference>
<keyword evidence="1" id="KW-0802">TPR repeat</keyword>
<dbReference type="EMBL" id="QZKI01000065">
    <property type="protein sequence ID" value="RJP70768.1"/>
    <property type="molecule type" value="Genomic_DNA"/>
</dbReference>
<protein>
    <recommendedName>
        <fullName evidence="5">Tetratricopeptide repeat protein</fullName>
    </recommendedName>
</protein>
<dbReference type="AlphaFoldDB" id="A0A419EZP2"/>
<dbReference type="PROSITE" id="PS50005">
    <property type="entry name" value="TPR"/>
    <property type="match status" value="1"/>
</dbReference>
<evidence type="ECO:0000313" key="4">
    <source>
        <dbReference type="Proteomes" id="UP000285961"/>
    </source>
</evidence>
<gene>
    <name evidence="3" type="ORF">C4532_08785</name>
</gene>
<evidence type="ECO:0000256" key="1">
    <source>
        <dbReference type="PROSITE-ProRule" id="PRU00339"/>
    </source>
</evidence>
<sequence length="340" mass="37799">MKCPVHSDKDVVGYCVECGAFGCDRCLKAIGKGESLCQKCVKAREADARGGKAGIVSKLLGDSRKRPTPPGASAASGRARVAQKTGTGRKLVIHYRQGKVVKGVTYKLDVNSLGFYLIPVEPTAEQERIYVHFSDLKAIYFVRDFEGKLDSSGAILERSTEGQETRIAFDDGEIIEGWTMHHFDPSCQRFFMVPKENNGNNISILVERSALKGLEVGEFRQGSFSEETELSGLPQAQTKGRAPLSQGESMGDLYFSMKNYDAALAEYEKVKKDYPHDKRLALKISVCNFNRGVSFIKSRKYLEAKAEFEKIAEDDPIYGNAKKKIRKIDKILKEVQKMGT</sequence>
<accession>A0A419EZP2</accession>
<dbReference type="InterPro" id="IPR019734">
    <property type="entry name" value="TPR_rpt"/>
</dbReference>
<evidence type="ECO:0000313" key="3">
    <source>
        <dbReference type="EMBL" id="RJP70768.1"/>
    </source>
</evidence>
<evidence type="ECO:0000256" key="2">
    <source>
        <dbReference type="SAM" id="MobiDB-lite"/>
    </source>
</evidence>
<dbReference type="InterPro" id="IPR011990">
    <property type="entry name" value="TPR-like_helical_dom_sf"/>
</dbReference>
<evidence type="ECO:0008006" key="5">
    <source>
        <dbReference type="Google" id="ProtNLM"/>
    </source>
</evidence>
<dbReference type="Proteomes" id="UP000285961">
    <property type="component" value="Unassembled WGS sequence"/>
</dbReference>
<dbReference type="InterPro" id="IPR054251">
    <property type="entry name" value="DUF6982"/>
</dbReference>